<dbReference type="PANTHER" id="PTHR30589:SF0">
    <property type="entry name" value="PHOSPHATIDYLGLYCEROL--PROLIPOPROTEIN DIACYLGLYCERYL TRANSFERASE"/>
    <property type="match status" value="1"/>
</dbReference>
<dbReference type="PANTHER" id="PTHR30589">
    <property type="entry name" value="PROLIPOPROTEIN DIACYLGLYCERYL TRANSFERASE"/>
    <property type="match status" value="1"/>
</dbReference>
<keyword evidence="5 7" id="KW-1133">Transmembrane helix</keyword>
<feature type="binding site" evidence="7">
    <location>
        <position position="148"/>
    </location>
    <ligand>
        <name>a 1,2-diacyl-sn-glycero-3-phospho-(1'-sn-glycerol)</name>
        <dbReference type="ChEBI" id="CHEBI:64716"/>
    </ligand>
</feature>
<dbReference type="Pfam" id="PF01790">
    <property type="entry name" value="LGT"/>
    <property type="match status" value="1"/>
</dbReference>
<dbReference type="EC" id="2.5.1.145" evidence="7"/>
<dbReference type="UniPathway" id="UPA00664"/>
<evidence type="ECO:0000256" key="1">
    <source>
        <dbReference type="ARBA" id="ARBA00007150"/>
    </source>
</evidence>
<dbReference type="Proteomes" id="UP000587760">
    <property type="component" value="Unassembled WGS sequence"/>
</dbReference>
<keyword evidence="8" id="KW-0449">Lipoprotein</keyword>
<feature type="transmembrane region" description="Helical" evidence="7">
    <location>
        <begin position="58"/>
        <end position="77"/>
    </location>
</feature>
<dbReference type="EMBL" id="JACHGJ010000011">
    <property type="protein sequence ID" value="MBB6482352.1"/>
    <property type="molecule type" value="Genomic_DNA"/>
</dbReference>
<gene>
    <name evidence="7" type="primary">lgt</name>
    <name evidence="8" type="ORF">HNR50_004045</name>
</gene>
<dbReference type="RefSeq" id="WP_184748589.1">
    <property type="nucleotide sequence ID" value="NZ_JACHGJ010000011.1"/>
</dbReference>
<dbReference type="GO" id="GO:0042158">
    <property type="term" value="P:lipoprotein biosynthetic process"/>
    <property type="evidence" value="ECO:0007669"/>
    <property type="project" value="UniProtKB-UniRule"/>
</dbReference>
<evidence type="ECO:0000313" key="8">
    <source>
        <dbReference type="EMBL" id="MBB6482352.1"/>
    </source>
</evidence>
<dbReference type="GO" id="GO:0008961">
    <property type="term" value="F:phosphatidylglycerol-prolipoprotein diacylglyceryl transferase activity"/>
    <property type="evidence" value="ECO:0007669"/>
    <property type="project" value="UniProtKB-UniRule"/>
</dbReference>
<proteinExistence type="inferred from homology"/>
<evidence type="ECO:0000256" key="3">
    <source>
        <dbReference type="ARBA" id="ARBA00022679"/>
    </source>
</evidence>
<keyword evidence="3 7" id="KW-0808">Transferase</keyword>
<dbReference type="PROSITE" id="PS01311">
    <property type="entry name" value="LGT"/>
    <property type="match status" value="1"/>
</dbReference>
<accession>A0A841RJ80</accession>
<sequence>MLYISFPTWLKPEIIPGLPVRWYGLMYLIAFAIAFYLFKYQVKEKKIDVPEDDVVNFIFWTIIGLIIGARIFAALVYDTTGIYRSKPWLIFWPFYNGQFVGLQGMSYHGGVIGGVVGAVIYTKVKKYNTLLWGDMLTAAIPLGYTFGRLGNFINGELYGRVTTSPLGIVFPHAQRFSTSLDWVRDTAARIGMDISGMNVVNLPRHPSQLYEALFEGIILWAILWFIVRKRKPFNGFVISAYMIGYGVFRFFIEYMREPDAGMDFPLQWGASEAPNYLLTSFFNFSTGQILCFIMILSGTGMNLFLYFRKKNSEKIVEKPINKGKNDMRKLKKKIK</sequence>
<comment type="function">
    <text evidence="7">Catalyzes the transfer of the diacylglyceryl group from phosphatidylglycerol to the sulfhydryl group of the N-terminal cysteine of a prolipoprotein, the first step in the formation of mature lipoproteins.</text>
</comment>
<feature type="transmembrane region" description="Helical" evidence="7">
    <location>
        <begin position="209"/>
        <end position="226"/>
    </location>
</feature>
<dbReference type="NCBIfam" id="TIGR00544">
    <property type="entry name" value="lgt"/>
    <property type="match status" value="1"/>
</dbReference>
<dbReference type="InterPro" id="IPR001640">
    <property type="entry name" value="Lgt"/>
</dbReference>
<feature type="transmembrane region" description="Helical" evidence="7">
    <location>
        <begin position="233"/>
        <end position="252"/>
    </location>
</feature>
<comment type="caution">
    <text evidence="8">The sequence shown here is derived from an EMBL/GenBank/DDBJ whole genome shotgun (WGS) entry which is preliminary data.</text>
</comment>
<keyword evidence="4 7" id="KW-0812">Transmembrane</keyword>
<evidence type="ECO:0000256" key="6">
    <source>
        <dbReference type="ARBA" id="ARBA00023136"/>
    </source>
</evidence>
<comment type="catalytic activity">
    <reaction evidence="7">
        <text>L-cysteinyl-[prolipoprotein] + a 1,2-diacyl-sn-glycero-3-phospho-(1'-sn-glycerol) = an S-1,2-diacyl-sn-glyceryl-L-cysteinyl-[prolipoprotein] + sn-glycerol 1-phosphate + H(+)</text>
        <dbReference type="Rhea" id="RHEA:56712"/>
        <dbReference type="Rhea" id="RHEA-COMP:14679"/>
        <dbReference type="Rhea" id="RHEA-COMP:14680"/>
        <dbReference type="ChEBI" id="CHEBI:15378"/>
        <dbReference type="ChEBI" id="CHEBI:29950"/>
        <dbReference type="ChEBI" id="CHEBI:57685"/>
        <dbReference type="ChEBI" id="CHEBI:64716"/>
        <dbReference type="ChEBI" id="CHEBI:140658"/>
        <dbReference type="EC" id="2.5.1.145"/>
    </reaction>
</comment>
<keyword evidence="9" id="KW-1185">Reference proteome</keyword>
<comment type="subcellular location">
    <subcellularLocation>
        <location evidence="7">Cell membrane</location>
        <topology evidence="7">Multi-pass membrane protein</topology>
    </subcellularLocation>
</comment>
<protein>
    <recommendedName>
        <fullName evidence="7">Phosphatidylglycerol--prolipoprotein diacylglyceryl transferase</fullName>
        <ecNumber evidence="7">2.5.1.145</ecNumber>
    </recommendedName>
</protein>
<keyword evidence="2 7" id="KW-1003">Cell membrane</keyword>
<feature type="transmembrane region" description="Helical" evidence="7">
    <location>
        <begin position="97"/>
        <end position="122"/>
    </location>
</feature>
<name>A0A841RJ80_9SPIO</name>
<evidence type="ECO:0000313" key="9">
    <source>
        <dbReference type="Proteomes" id="UP000587760"/>
    </source>
</evidence>
<dbReference type="GO" id="GO:0005886">
    <property type="term" value="C:plasma membrane"/>
    <property type="evidence" value="ECO:0007669"/>
    <property type="project" value="UniProtKB-SubCell"/>
</dbReference>
<evidence type="ECO:0000256" key="7">
    <source>
        <dbReference type="HAMAP-Rule" id="MF_01147"/>
    </source>
</evidence>
<comment type="similarity">
    <text evidence="1 7">Belongs to the Lgt family.</text>
</comment>
<evidence type="ECO:0000256" key="5">
    <source>
        <dbReference type="ARBA" id="ARBA00022989"/>
    </source>
</evidence>
<reference evidence="8 9" key="1">
    <citation type="submission" date="2020-08" db="EMBL/GenBank/DDBJ databases">
        <title>Genomic Encyclopedia of Type Strains, Phase IV (KMG-IV): sequencing the most valuable type-strain genomes for metagenomic binning, comparative biology and taxonomic classification.</title>
        <authorList>
            <person name="Goeker M."/>
        </authorList>
    </citation>
    <scope>NUCLEOTIDE SEQUENCE [LARGE SCALE GENOMIC DNA]</scope>
    <source>
        <strain evidence="8 9">DSM 2461</strain>
    </source>
</reference>
<feature type="transmembrane region" description="Helical" evidence="7">
    <location>
        <begin position="129"/>
        <end position="147"/>
    </location>
</feature>
<feature type="transmembrane region" description="Helical" evidence="7">
    <location>
        <begin position="287"/>
        <end position="307"/>
    </location>
</feature>
<organism evidence="8 9">
    <name type="scientific">Spirochaeta isovalerica</name>
    <dbReference type="NCBI Taxonomy" id="150"/>
    <lineage>
        <taxon>Bacteria</taxon>
        <taxon>Pseudomonadati</taxon>
        <taxon>Spirochaetota</taxon>
        <taxon>Spirochaetia</taxon>
        <taxon>Spirochaetales</taxon>
        <taxon>Spirochaetaceae</taxon>
        <taxon>Spirochaeta</taxon>
    </lineage>
</organism>
<keyword evidence="6 7" id="KW-0472">Membrane</keyword>
<dbReference type="HAMAP" id="MF_01147">
    <property type="entry name" value="Lgt"/>
    <property type="match status" value="1"/>
</dbReference>
<evidence type="ECO:0000256" key="4">
    <source>
        <dbReference type="ARBA" id="ARBA00022692"/>
    </source>
</evidence>
<dbReference type="AlphaFoldDB" id="A0A841RJ80"/>
<evidence type="ECO:0000256" key="2">
    <source>
        <dbReference type="ARBA" id="ARBA00022475"/>
    </source>
</evidence>
<feature type="transmembrane region" description="Helical" evidence="7">
    <location>
        <begin position="20"/>
        <end position="38"/>
    </location>
</feature>
<comment type="pathway">
    <text evidence="7">Protein modification; lipoprotein biosynthesis (diacylglyceryl transfer).</text>
</comment>